<dbReference type="Pfam" id="PF13930">
    <property type="entry name" value="Endonuclea_NS_2"/>
    <property type="match status" value="1"/>
</dbReference>
<evidence type="ECO:0000313" key="2">
    <source>
        <dbReference type="EMBL" id="CCU56352.1"/>
    </source>
</evidence>
<keyword evidence="3" id="KW-1185">Reference proteome</keyword>
<protein>
    <recommendedName>
        <fullName evidence="1">Type VII secretion system protein EssD-like domain-containing protein</fullName>
    </recommendedName>
</protein>
<dbReference type="GeneID" id="15613776"/>
<reference evidence="2 3" key="1">
    <citation type="journal article" date="2013" name="J. Virol.">
        <title>New Insights into the Evolution of Entomopoxvirinae from the Complete Genome Sequences of Four Entomopoxviruses Infecting Adoxophyes honmai, Choristoneura biennis, Choristoneura rosaceana, and Mythimna separata.</title>
        <authorList>
            <person name="Theze J."/>
            <person name="Takatsuka J."/>
            <person name="Li Z."/>
            <person name="Gallais J."/>
            <person name="Doucet D."/>
            <person name="Arif B."/>
            <person name="Nakai M."/>
            <person name="Herniou E.A."/>
        </authorList>
    </citation>
    <scope>NUCLEOTIDE SEQUENCE [LARGE SCALE GENOMIC DNA]</scope>
</reference>
<feature type="domain" description="Type VII secretion system protein EssD-like" evidence="1">
    <location>
        <begin position="324"/>
        <end position="395"/>
    </location>
</feature>
<name>A0A916P1I8_9POXV</name>
<sequence>MYLYYILLILNTIVSIKCTDYYSSTIEAYMYRDNSLCMGECLLNNNEYSCVYNWNGYKQKCHNSSSITKKYKTIDNEICNSNCGNFDDEYYEWCITVYNNWNYCNRLISTSGIETYRTYNKYINCFNRCGKWGERYYWCYTFKNEWEYCYPDKKIILFDYVTDDAEICSTPCEIYSHNKAYCYDKNKNWKSCYLNPEYKQELDRIHHLLQNNLYFGSYSENGYKLCNYLDRRAVNFDKDVNIESIATLYETNNPKVTLRILDRDNIITDNNNPILSYTVMPIPNNSGDDQLNIPLVIRACITSYTLLNRGERKVFNSEIHDYFQRMNNLDRDERGHILASQLGGPMEAYNIIPQAWTFNRGRGSEWRYLERRLDTFLRRNYNRYAEYTAILSYTVNPDNILVNRPTAVGLRIRLYIDGILSDIDENPITIETNSMENMYFTNDPNYICN</sequence>
<dbReference type="Proteomes" id="UP000792671">
    <property type="component" value="Genome"/>
</dbReference>
<dbReference type="KEGG" id="vg:15613776"/>
<proteinExistence type="predicted"/>
<dbReference type="RefSeq" id="YP_008003671.1">
    <property type="nucleotide sequence ID" value="NC_021246.1"/>
</dbReference>
<dbReference type="OrthoDB" id="7262at10239"/>
<organism evidence="2 3">
    <name type="scientific">Mythimna separata entomopoxvirus 'L'</name>
    <dbReference type="NCBI Taxonomy" id="1293572"/>
    <lineage>
        <taxon>Viruses</taxon>
        <taxon>Varidnaviria</taxon>
        <taxon>Bamfordvirae</taxon>
        <taxon>Nucleocytoviricota</taxon>
        <taxon>Pokkesviricetes</taxon>
        <taxon>Chitovirales</taxon>
        <taxon>Poxviridae</taxon>
        <taxon>Entomopoxvirinae</taxon>
        <taxon>Betaentomopoxvirus</taxon>
        <taxon>Betaentomopoxvirus mseparata</taxon>
        <taxon>Mythimna separata entomopoxvirus</taxon>
    </lineage>
</organism>
<evidence type="ECO:0000313" key="3">
    <source>
        <dbReference type="Proteomes" id="UP000792671"/>
    </source>
</evidence>
<gene>
    <name evidence="2" type="ORF">MYSEV_154</name>
</gene>
<dbReference type="EMBL" id="HF679134">
    <property type="protein sequence ID" value="CCU56352.1"/>
    <property type="molecule type" value="Genomic_DNA"/>
</dbReference>
<evidence type="ECO:0000259" key="1">
    <source>
        <dbReference type="Pfam" id="PF13930"/>
    </source>
</evidence>
<accession>A0A916P1I8</accession>
<dbReference type="InterPro" id="IPR044927">
    <property type="entry name" value="Endonuclea_NS_2"/>
</dbReference>